<dbReference type="PANTHER" id="PTHR30250">
    <property type="entry name" value="PST FAMILY PREDICTED COLANIC ACID TRANSPORTER"/>
    <property type="match status" value="1"/>
</dbReference>
<evidence type="ECO:0000313" key="8">
    <source>
        <dbReference type="Proteomes" id="UP001377337"/>
    </source>
</evidence>
<evidence type="ECO:0000313" key="7">
    <source>
        <dbReference type="EMBL" id="WXB95545.1"/>
    </source>
</evidence>
<dbReference type="Pfam" id="PF13440">
    <property type="entry name" value="Polysacc_synt_3"/>
    <property type="match status" value="1"/>
</dbReference>
<dbReference type="EMBL" id="CP147407">
    <property type="protein sequence ID" value="WXB95545.1"/>
    <property type="molecule type" value="Genomic_DNA"/>
</dbReference>
<evidence type="ECO:0000256" key="5">
    <source>
        <dbReference type="ARBA" id="ARBA00023136"/>
    </source>
</evidence>
<evidence type="ECO:0000256" key="6">
    <source>
        <dbReference type="SAM" id="Phobius"/>
    </source>
</evidence>
<feature type="transmembrane region" description="Helical" evidence="6">
    <location>
        <begin position="47"/>
        <end position="66"/>
    </location>
</feature>
<reference evidence="7 8" key="1">
    <citation type="submission" date="2024-02" db="EMBL/GenBank/DDBJ databases">
        <title>Seven novel Bacillus-like species.</title>
        <authorList>
            <person name="Liu G."/>
        </authorList>
    </citation>
    <scope>NUCLEOTIDE SEQUENCE [LARGE SCALE GENOMIC DNA]</scope>
    <source>
        <strain evidence="7 8">FJAT-52054</strain>
    </source>
</reference>
<feature type="transmembrane region" description="Helical" evidence="6">
    <location>
        <begin position="159"/>
        <end position="176"/>
    </location>
</feature>
<organism evidence="7 8">
    <name type="scientific">Metabacillus sediminis</name>
    <dbReference type="NCBI Taxonomy" id="3117746"/>
    <lineage>
        <taxon>Bacteria</taxon>
        <taxon>Bacillati</taxon>
        <taxon>Bacillota</taxon>
        <taxon>Bacilli</taxon>
        <taxon>Bacillales</taxon>
        <taxon>Bacillaceae</taxon>
        <taxon>Metabacillus</taxon>
    </lineage>
</organism>
<feature type="transmembrane region" description="Helical" evidence="6">
    <location>
        <begin position="12"/>
        <end position="35"/>
    </location>
</feature>
<proteinExistence type="predicted"/>
<dbReference type="RefSeq" id="WP_035403975.1">
    <property type="nucleotide sequence ID" value="NZ_CP147407.1"/>
</dbReference>
<keyword evidence="3 6" id="KW-0812">Transmembrane</keyword>
<feature type="transmembrane region" description="Helical" evidence="6">
    <location>
        <begin position="78"/>
        <end position="105"/>
    </location>
</feature>
<protein>
    <submittedName>
        <fullName evidence="7">Oligosaccharide flippase family protein</fullName>
    </submittedName>
</protein>
<dbReference type="InterPro" id="IPR050833">
    <property type="entry name" value="Poly_Biosynth_Transport"/>
</dbReference>
<evidence type="ECO:0000256" key="1">
    <source>
        <dbReference type="ARBA" id="ARBA00004651"/>
    </source>
</evidence>
<gene>
    <name evidence="7" type="ORF">WCV65_13340</name>
</gene>
<comment type="subcellular location">
    <subcellularLocation>
        <location evidence="1">Cell membrane</location>
        <topology evidence="1">Multi-pass membrane protein</topology>
    </subcellularLocation>
</comment>
<dbReference type="Proteomes" id="UP001377337">
    <property type="component" value="Chromosome"/>
</dbReference>
<sequence>MIKSIFRDDFIRSVSILAAGTGLAQMIYMVSTPILTRLYTPEEFGIFSIYLSILYSISSLGSLSYEQAIPLPEKDRDAYLIFSLSIIINTFMAIVMILLMTMFWAPITELLHIRSNILFMLLPLSFLGFGIFQSLTLWELRKRNYTNVSKSKLTMNGSQAIVQSGLGFFSAGGLGLVAGEVLARAAGSLIMIRTFKWTMFREISLKEIYTVFVRYKRFPLLTTPAGLINAFTFHLPAFLIAFKFGAAEAGFLLMAQRLLSVPEALIGNSATQVFTGQAAFLRKDNPGMVLKLFRSTLLKLGKVSIPLFLLGYVAAPALLPALLGAEWSQASFYFQWLSIFYLLQVLVNPISRIFQIYEQQKLQLLSEIIRSTFIAVSSLVIFYSDMSPLNAIAILSVTGTAGYVLHGFLSWIAIQKGTDDDSLNAMNGQEV</sequence>
<feature type="transmembrane region" description="Helical" evidence="6">
    <location>
        <begin position="389"/>
        <end position="414"/>
    </location>
</feature>
<feature type="transmembrane region" description="Helical" evidence="6">
    <location>
        <begin position="330"/>
        <end position="350"/>
    </location>
</feature>
<keyword evidence="2" id="KW-1003">Cell membrane</keyword>
<name>A0ABZ2ND42_9BACI</name>
<keyword evidence="5 6" id="KW-0472">Membrane</keyword>
<feature type="transmembrane region" description="Helical" evidence="6">
    <location>
        <begin position="220"/>
        <end position="244"/>
    </location>
</feature>
<evidence type="ECO:0000256" key="2">
    <source>
        <dbReference type="ARBA" id="ARBA00022475"/>
    </source>
</evidence>
<feature type="transmembrane region" description="Helical" evidence="6">
    <location>
        <begin position="303"/>
        <end position="324"/>
    </location>
</feature>
<keyword evidence="8" id="KW-1185">Reference proteome</keyword>
<evidence type="ECO:0000256" key="3">
    <source>
        <dbReference type="ARBA" id="ARBA00022692"/>
    </source>
</evidence>
<accession>A0ABZ2ND42</accession>
<evidence type="ECO:0000256" key="4">
    <source>
        <dbReference type="ARBA" id="ARBA00022989"/>
    </source>
</evidence>
<dbReference type="PANTHER" id="PTHR30250:SF11">
    <property type="entry name" value="O-ANTIGEN TRANSPORTER-RELATED"/>
    <property type="match status" value="1"/>
</dbReference>
<keyword evidence="4 6" id="KW-1133">Transmembrane helix</keyword>
<feature type="transmembrane region" description="Helical" evidence="6">
    <location>
        <begin position="117"/>
        <end position="138"/>
    </location>
</feature>